<keyword evidence="1" id="KW-0812">Transmembrane</keyword>
<feature type="transmembrane region" description="Helical" evidence="1">
    <location>
        <begin position="114"/>
        <end position="137"/>
    </location>
</feature>
<dbReference type="Proteomes" id="UP000714275">
    <property type="component" value="Unassembled WGS sequence"/>
</dbReference>
<comment type="caution">
    <text evidence="2">The sequence shown here is derived from an EMBL/GenBank/DDBJ whole genome shotgun (WGS) entry which is preliminary data.</text>
</comment>
<evidence type="ECO:0000313" key="3">
    <source>
        <dbReference type="Proteomes" id="UP000714275"/>
    </source>
</evidence>
<evidence type="ECO:0000256" key="1">
    <source>
        <dbReference type="SAM" id="Phobius"/>
    </source>
</evidence>
<dbReference type="AlphaFoldDB" id="A0A9P6ZWD7"/>
<protein>
    <submittedName>
        <fullName evidence="2">Uncharacterized protein</fullName>
    </submittedName>
</protein>
<organism evidence="2 3">
    <name type="scientific">Suillus placidus</name>
    <dbReference type="NCBI Taxonomy" id="48579"/>
    <lineage>
        <taxon>Eukaryota</taxon>
        <taxon>Fungi</taxon>
        <taxon>Dikarya</taxon>
        <taxon>Basidiomycota</taxon>
        <taxon>Agaricomycotina</taxon>
        <taxon>Agaricomycetes</taxon>
        <taxon>Agaricomycetidae</taxon>
        <taxon>Boletales</taxon>
        <taxon>Suillineae</taxon>
        <taxon>Suillaceae</taxon>
        <taxon>Suillus</taxon>
    </lineage>
</organism>
<accession>A0A9P6ZWD7</accession>
<keyword evidence="1" id="KW-1133">Transmembrane helix</keyword>
<feature type="transmembrane region" description="Helical" evidence="1">
    <location>
        <begin position="12"/>
        <end position="35"/>
    </location>
</feature>
<evidence type="ECO:0000313" key="2">
    <source>
        <dbReference type="EMBL" id="KAG1777985.1"/>
    </source>
</evidence>
<dbReference type="OrthoDB" id="3351168at2759"/>
<reference evidence="2" key="1">
    <citation type="journal article" date="2020" name="New Phytol.">
        <title>Comparative genomics reveals dynamic genome evolution in host specialist ectomycorrhizal fungi.</title>
        <authorList>
            <person name="Lofgren L.A."/>
            <person name="Nguyen N.H."/>
            <person name="Vilgalys R."/>
            <person name="Ruytinx J."/>
            <person name="Liao H.L."/>
            <person name="Branco S."/>
            <person name="Kuo A."/>
            <person name="LaButti K."/>
            <person name="Lipzen A."/>
            <person name="Andreopoulos W."/>
            <person name="Pangilinan J."/>
            <person name="Riley R."/>
            <person name="Hundley H."/>
            <person name="Na H."/>
            <person name="Barry K."/>
            <person name="Grigoriev I.V."/>
            <person name="Stajich J.E."/>
            <person name="Kennedy P.G."/>
        </authorList>
    </citation>
    <scope>NUCLEOTIDE SEQUENCE</scope>
    <source>
        <strain evidence="2">DOB743</strain>
    </source>
</reference>
<keyword evidence="1" id="KW-0472">Membrane</keyword>
<dbReference type="EMBL" id="JABBWD010000018">
    <property type="protein sequence ID" value="KAG1777985.1"/>
    <property type="molecule type" value="Genomic_DNA"/>
</dbReference>
<feature type="transmembrane region" description="Helical" evidence="1">
    <location>
        <begin position="538"/>
        <end position="561"/>
    </location>
</feature>
<gene>
    <name evidence="2" type="ORF">EV702DRAFT_1196781</name>
</gene>
<sequence>MFQVHTNFVRLTIIISSQIIILAFGYGFLGAVAYLEYLAPLDSVCELMRSYPGELTMIVTLIATVLSVTTATLFTISVKEALRYRMWKPISLIHLSTGVALAQGSHILKHRFAGLTILTLFVFGVLRLLTAGWTTLLTPNYFMWPVQLNGSELDITGSAFAALLREEFLANGLTDIQENSFEILDIGGMLSGVAAAGFSFSLPGTFNFNGAKYNVSTNGVVPTIEEFSGSNGVPNANGTRLGFSGGNVTVNTRAVPGSHPSVYIPQGFSRNYSMWQQGLTANVSCQPIDSSQTQYVWDTNNSYVIYANAAASNNSITGLRLWNISANCGTDALTTYEYVTMVYANGTASSLGSGFLPSVVCPGSMNMNQTYTNFTIFTQGFYKYKFLKASVCKVVPLLTTVRANYSNEQISSEVTSSTPFQPENVELLSFIAGVARFQSINSQGLMSSTIGDTLYSIYSSTTTGSIDDNINDTQVYIELEDYWRGVVEFSATFLRSGFMAIGSFPNNDIPNNLSSQVNGTMFISTIGWTRWAKRSPTYLLATIPLTIITILIFTCALYIILEACKEHNDRGFAGYRRVHRRAHFDVSNTLHLIMACADGNLALADFDKNGIKVNELAMVSLDESEPPKKKFVREPSVALHHKNWE</sequence>
<feature type="transmembrane region" description="Helical" evidence="1">
    <location>
        <begin position="55"/>
        <end position="78"/>
    </location>
</feature>
<name>A0A9P6ZWD7_9AGAM</name>
<keyword evidence="3" id="KW-1185">Reference proteome</keyword>
<proteinExistence type="predicted"/>